<dbReference type="AlphaFoldDB" id="A0A9N9EQP2"/>
<evidence type="ECO:0000313" key="3">
    <source>
        <dbReference type="Proteomes" id="UP000789831"/>
    </source>
</evidence>
<name>A0A9N9EQP2_9GLOM</name>
<evidence type="ECO:0000313" key="2">
    <source>
        <dbReference type="EMBL" id="CAG8690115.1"/>
    </source>
</evidence>
<accession>A0A9N9EQP2</accession>
<feature type="region of interest" description="Disordered" evidence="1">
    <location>
        <begin position="61"/>
        <end position="86"/>
    </location>
</feature>
<feature type="compositionally biased region" description="Basic residues" evidence="1">
    <location>
        <begin position="64"/>
        <end position="75"/>
    </location>
</feature>
<dbReference type="EMBL" id="CAJVPL010014068">
    <property type="protein sequence ID" value="CAG8690115.1"/>
    <property type="molecule type" value="Genomic_DNA"/>
</dbReference>
<gene>
    <name evidence="2" type="ORF">AGERDE_LOCUS13070</name>
</gene>
<protein>
    <submittedName>
        <fullName evidence="2">6684_t:CDS:1</fullName>
    </submittedName>
</protein>
<keyword evidence="3" id="KW-1185">Reference proteome</keyword>
<feature type="compositionally biased region" description="Basic and acidic residues" evidence="1">
    <location>
        <begin position="1"/>
        <end position="30"/>
    </location>
</feature>
<dbReference type="Proteomes" id="UP000789831">
    <property type="component" value="Unassembled WGS sequence"/>
</dbReference>
<feature type="non-terminal residue" evidence="2">
    <location>
        <position position="110"/>
    </location>
</feature>
<proteinExistence type="predicted"/>
<organism evidence="2 3">
    <name type="scientific">Ambispora gerdemannii</name>
    <dbReference type="NCBI Taxonomy" id="144530"/>
    <lineage>
        <taxon>Eukaryota</taxon>
        <taxon>Fungi</taxon>
        <taxon>Fungi incertae sedis</taxon>
        <taxon>Mucoromycota</taxon>
        <taxon>Glomeromycotina</taxon>
        <taxon>Glomeromycetes</taxon>
        <taxon>Archaeosporales</taxon>
        <taxon>Ambisporaceae</taxon>
        <taxon>Ambispora</taxon>
    </lineage>
</organism>
<sequence>QTDNGDSKNNNEKEKETEERNQPKQNEKKLTKITKKTYLKTNIKNSSPMIGDEMKKAIEEMKIKTKKRENKNKKRRENEENLPQNQDRCHDHIFRALFDIIINRNFNQSS</sequence>
<evidence type="ECO:0000256" key="1">
    <source>
        <dbReference type="SAM" id="MobiDB-lite"/>
    </source>
</evidence>
<feature type="region of interest" description="Disordered" evidence="1">
    <location>
        <begin position="1"/>
        <end position="32"/>
    </location>
</feature>
<feature type="non-terminal residue" evidence="2">
    <location>
        <position position="1"/>
    </location>
</feature>
<comment type="caution">
    <text evidence="2">The sequence shown here is derived from an EMBL/GenBank/DDBJ whole genome shotgun (WGS) entry which is preliminary data.</text>
</comment>
<reference evidence="2" key="1">
    <citation type="submission" date="2021-06" db="EMBL/GenBank/DDBJ databases">
        <authorList>
            <person name="Kallberg Y."/>
            <person name="Tangrot J."/>
            <person name="Rosling A."/>
        </authorList>
    </citation>
    <scope>NUCLEOTIDE SEQUENCE</scope>
    <source>
        <strain evidence="2">MT106</strain>
    </source>
</reference>